<reference evidence="1" key="1">
    <citation type="submission" date="2015-01" db="EMBL/GenBank/DDBJ databases">
        <title>The Genome Sequence of Cladophialophora bantiana CBS 173.52.</title>
        <authorList>
            <consortium name="The Broad Institute Genomics Platform"/>
            <person name="Cuomo C."/>
            <person name="de Hoog S."/>
            <person name="Gorbushina A."/>
            <person name="Stielow B."/>
            <person name="Teixiera M."/>
            <person name="Abouelleil A."/>
            <person name="Chapman S.B."/>
            <person name="Priest M."/>
            <person name="Young S.K."/>
            <person name="Wortman J."/>
            <person name="Nusbaum C."/>
            <person name="Birren B."/>
        </authorList>
    </citation>
    <scope>NUCLEOTIDE SEQUENCE [LARGE SCALE GENOMIC DNA]</scope>
    <source>
        <strain evidence="1">CBS 173.52</strain>
    </source>
</reference>
<dbReference type="GeneID" id="27700880"/>
<dbReference type="Proteomes" id="UP000053789">
    <property type="component" value="Unassembled WGS sequence"/>
</dbReference>
<dbReference type="HOGENOM" id="CLU_897147_0_0_1"/>
<dbReference type="OrthoDB" id="10399528at2759"/>
<gene>
    <name evidence="1" type="ORF">Z519_07952</name>
</gene>
<name>A0A0D2HCS9_CLAB1</name>
<evidence type="ECO:0000313" key="1">
    <source>
        <dbReference type="EMBL" id="KIW91058.1"/>
    </source>
</evidence>
<protein>
    <submittedName>
        <fullName evidence="1">Uncharacterized protein</fullName>
    </submittedName>
</protein>
<dbReference type="RefSeq" id="XP_016617727.1">
    <property type="nucleotide sequence ID" value="XM_016765682.1"/>
</dbReference>
<sequence length="310" mass="34212">MATPPLLPHTWKISYHLPATPISPDTVNAAFSAQTSLSGQDDLMCKARNMYTWLVLFDSSLCDPPHRSPDHCFSVPTAAIPLEKALVYPQYDSGSVFESASGNAALHELEMKYRMPENQLDAEFNQLLQSLGQQSLEFFEQVSRLVSTACNAFDQLRKDVPGMASEWRGCCAGLYTYLAKVEELPLRLIGPNRMSIKTLPRPPEEGSAPPASFSFRSFSDNPAGEKGLQQHDEIVGEEKYRQKAANCFSNGQALPCGPRDIVRSKPSKATAASLALCGWVYYGQVMAPSFSIYIRVFIKLVQLGGGEEMF</sequence>
<dbReference type="VEuPathDB" id="FungiDB:Z519_07952"/>
<dbReference type="EMBL" id="KN846991">
    <property type="protein sequence ID" value="KIW91058.1"/>
    <property type="molecule type" value="Genomic_DNA"/>
</dbReference>
<evidence type="ECO:0000313" key="2">
    <source>
        <dbReference type="Proteomes" id="UP000053789"/>
    </source>
</evidence>
<keyword evidence="2" id="KW-1185">Reference proteome</keyword>
<organism evidence="1 2">
    <name type="scientific">Cladophialophora bantiana (strain ATCC 10958 / CBS 173.52 / CDC B-1940 / NIH 8579)</name>
    <name type="common">Xylohypha bantiana</name>
    <dbReference type="NCBI Taxonomy" id="1442370"/>
    <lineage>
        <taxon>Eukaryota</taxon>
        <taxon>Fungi</taxon>
        <taxon>Dikarya</taxon>
        <taxon>Ascomycota</taxon>
        <taxon>Pezizomycotina</taxon>
        <taxon>Eurotiomycetes</taxon>
        <taxon>Chaetothyriomycetidae</taxon>
        <taxon>Chaetothyriales</taxon>
        <taxon>Herpotrichiellaceae</taxon>
        <taxon>Cladophialophora</taxon>
    </lineage>
</organism>
<dbReference type="AlphaFoldDB" id="A0A0D2HCS9"/>
<proteinExistence type="predicted"/>
<accession>A0A0D2HCS9</accession>